<proteinExistence type="inferred from homology"/>
<dbReference type="InterPro" id="IPR018785">
    <property type="entry name" value="CDPF1_dom"/>
</dbReference>
<evidence type="ECO:0000256" key="2">
    <source>
        <dbReference type="ARBA" id="ARBA00014801"/>
    </source>
</evidence>
<dbReference type="EMBL" id="CH954181">
    <property type="protein sequence ID" value="EDV49890.1"/>
    <property type="molecule type" value="Genomic_DNA"/>
</dbReference>
<reference evidence="4 5" key="1">
    <citation type="journal article" date="2007" name="Nature">
        <title>Evolution of genes and genomes on the Drosophila phylogeny.</title>
        <authorList>
            <consortium name="Drosophila 12 Genomes Consortium"/>
            <person name="Clark A.G."/>
            <person name="Eisen M.B."/>
            <person name="Smith D.R."/>
            <person name="Bergman C.M."/>
            <person name="Oliver B."/>
            <person name="Markow T.A."/>
            <person name="Kaufman T.C."/>
            <person name="Kellis M."/>
            <person name="Gelbart W."/>
            <person name="Iyer V.N."/>
            <person name="Pollard D.A."/>
            <person name="Sackton T.B."/>
            <person name="Larracuente A.M."/>
            <person name="Singh N.D."/>
            <person name="Abad J.P."/>
            <person name="Abt D.N."/>
            <person name="Adryan B."/>
            <person name="Aguade M."/>
            <person name="Akashi H."/>
            <person name="Anderson W.W."/>
            <person name="Aquadro C.F."/>
            <person name="Ardell D.H."/>
            <person name="Arguello R."/>
            <person name="Artieri C.G."/>
            <person name="Barbash D.A."/>
            <person name="Barker D."/>
            <person name="Barsanti P."/>
            <person name="Batterham P."/>
            <person name="Batzoglou S."/>
            <person name="Begun D."/>
            <person name="Bhutkar A."/>
            <person name="Blanco E."/>
            <person name="Bosak S.A."/>
            <person name="Bradley R.K."/>
            <person name="Brand A.D."/>
            <person name="Brent M.R."/>
            <person name="Brooks A.N."/>
            <person name="Brown R.H."/>
            <person name="Butlin R.K."/>
            <person name="Caggese C."/>
            <person name="Calvi B.R."/>
            <person name="Bernardo de Carvalho A."/>
            <person name="Caspi A."/>
            <person name="Castrezana S."/>
            <person name="Celniker S.E."/>
            <person name="Chang J.L."/>
            <person name="Chapple C."/>
            <person name="Chatterji S."/>
            <person name="Chinwalla A."/>
            <person name="Civetta A."/>
            <person name="Clifton S.W."/>
            <person name="Comeron J.M."/>
            <person name="Costello J.C."/>
            <person name="Coyne J.A."/>
            <person name="Daub J."/>
            <person name="David R.G."/>
            <person name="Delcher A.L."/>
            <person name="Delehaunty K."/>
            <person name="Do C.B."/>
            <person name="Ebling H."/>
            <person name="Edwards K."/>
            <person name="Eickbush T."/>
            <person name="Evans J.D."/>
            <person name="Filipski A."/>
            <person name="Findeiss S."/>
            <person name="Freyhult E."/>
            <person name="Fulton L."/>
            <person name="Fulton R."/>
            <person name="Garcia A.C."/>
            <person name="Gardiner A."/>
            <person name="Garfield D.A."/>
            <person name="Garvin B.E."/>
            <person name="Gibson G."/>
            <person name="Gilbert D."/>
            <person name="Gnerre S."/>
            <person name="Godfrey J."/>
            <person name="Good R."/>
            <person name="Gotea V."/>
            <person name="Gravely B."/>
            <person name="Greenberg A.J."/>
            <person name="Griffiths-Jones S."/>
            <person name="Gross S."/>
            <person name="Guigo R."/>
            <person name="Gustafson E.A."/>
            <person name="Haerty W."/>
            <person name="Hahn M.W."/>
            <person name="Halligan D.L."/>
            <person name="Halpern A.L."/>
            <person name="Halter G.M."/>
            <person name="Han M.V."/>
            <person name="Heger A."/>
            <person name="Hillier L."/>
            <person name="Hinrichs A.S."/>
            <person name="Holmes I."/>
            <person name="Hoskins R.A."/>
            <person name="Hubisz M.J."/>
            <person name="Hultmark D."/>
            <person name="Huntley M.A."/>
            <person name="Jaffe D.B."/>
            <person name="Jagadeeshan S."/>
            <person name="Jeck W.R."/>
            <person name="Johnson J."/>
            <person name="Jones C.D."/>
            <person name="Jordan W.C."/>
            <person name="Karpen G.H."/>
            <person name="Kataoka E."/>
            <person name="Keightley P.D."/>
            <person name="Kheradpour P."/>
            <person name="Kirkness E.F."/>
            <person name="Koerich L.B."/>
            <person name="Kristiansen K."/>
            <person name="Kudrna D."/>
            <person name="Kulathinal R.J."/>
            <person name="Kumar S."/>
            <person name="Kwok R."/>
            <person name="Lander E."/>
            <person name="Langley C.H."/>
            <person name="Lapoint R."/>
            <person name="Lazzaro B.P."/>
            <person name="Lee S.J."/>
            <person name="Levesque L."/>
            <person name="Li R."/>
            <person name="Lin C.F."/>
            <person name="Lin M.F."/>
            <person name="Lindblad-Toh K."/>
            <person name="Llopart A."/>
            <person name="Long M."/>
            <person name="Low L."/>
            <person name="Lozovsky E."/>
            <person name="Lu J."/>
            <person name="Luo M."/>
            <person name="Machado C.A."/>
            <person name="Makalowski W."/>
            <person name="Marzo M."/>
            <person name="Matsuda M."/>
            <person name="Matzkin L."/>
            <person name="McAllister B."/>
            <person name="McBride C.S."/>
            <person name="McKernan B."/>
            <person name="McKernan K."/>
            <person name="Mendez-Lago M."/>
            <person name="Minx P."/>
            <person name="Mollenhauer M.U."/>
            <person name="Montooth K."/>
            <person name="Mount S.M."/>
            <person name="Mu X."/>
            <person name="Myers E."/>
            <person name="Negre B."/>
            <person name="Newfeld S."/>
            <person name="Nielsen R."/>
            <person name="Noor M.A."/>
            <person name="O'Grady P."/>
            <person name="Pachter L."/>
            <person name="Papaceit M."/>
            <person name="Parisi M.J."/>
            <person name="Parisi M."/>
            <person name="Parts L."/>
            <person name="Pedersen J.S."/>
            <person name="Pesole G."/>
            <person name="Phillippy A.M."/>
            <person name="Ponting C.P."/>
            <person name="Pop M."/>
            <person name="Porcelli D."/>
            <person name="Powell J.R."/>
            <person name="Prohaska S."/>
            <person name="Pruitt K."/>
            <person name="Puig M."/>
            <person name="Quesneville H."/>
            <person name="Ram K.R."/>
            <person name="Rand D."/>
            <person name="Rasmussen M.D."/>
            <person name="Reed L.K."/>
            <person name="Reenan R."/>
            <person name="Reily A."/>
            <person name="Remington K.A."/>
            <person name="Rieger T.T."/>
            <person name="Ritchie M.G."/>
            <person name="Robin C."/>
            <person name="Rogers Y.H."/>
            <person name="Rohde C."/>
            <person name="Rozas J."/>
            <person name="Rubenfield M.J."/>
            <person name="Ruiz A."/>
            <person name="Russo S."/>
            <person name="Salzberg S.L."/>
            <person name="Sanchez-Gracia A."/>
            <person name="Saranga D.J."/>
            <person name="Sato H."/>
            <person name="Schaeffer S.W."/>
            <person name="Schatz M.C."/>
            <person name="Schlenke T."/>
            <person name="Schwartz R."/>
            <person name="Segarra C."/>
            <person name="Singh R.S."/>
            <person name="Sirot L."/>
            <person name="Sirota M."/>
            <person name="Sisneros N.B."/>
            <person name="Smith C.D."/>
            <person name="Smith T.F."/>
            <person name="Spieth J."/>
            <person name="Stage D.E."/>
            <person name="Stark A."/>
            <person name="Stephan W."/>
            <person name="Strausberg R.L."/>
            <person name="Strempel S."/>
            <person name="Sturgill D."/>
            <person name="Sutton G."/>
            <person name="Sutton G.G."/>
            <person name="Tao W."/>
            <person name="Teichmann S."/>
            <person name="Tobari Y.N."/>
            <person name="Tomimura Y."/>
            <person name="Tsolas J.M."/>
            <person name="Valente V.L."/>
            <person name="Venter E."/>
            <person name="Venter J.C."/>
            <person name="Vicario S."/>
            <person name="Vieira F.G."/>
            <person name="Vilella A.J."/>
            <person name="Villasante A."/>
            <person name="Walenz B."/>
            <person name="Wang J."/>
            <person name="Wasserman M."/>
            <person name="Watts T."/>
            <person name="Wilson D."/>
            <person name="Wilson R.K."/>
            <person name="Wing R.A."/>
            <person name="Wolfner M.F."/>
            <person name="Wong A."/>
            <person name="Wong G.K."/>
            <person name="Wu C.I."/>
            <person name="Wu G."/>
            <person name="Yamamoto D."/>
            <person name="Yang H.P."/>
            <person name="Yang S.P."/>
            <person name="Yorke J.A."/>
            <person name="Yoshida K."/>
            <person name="Zdobnov E."/>
            <person name="Zhang P."/>
            <person name="Zhang Y."/>
            <person name="Zimin A.V."/>
            <person name="Baldwin J."/>
            <person name="Abdouelleil A."/>
            <person name="Abdulkadir J."/>
            <person name="Abebe A."/>
            <person name="Abera B."/>
            <person name="Abreu J."/>
            <person name="Acer S.C."/>
            <person name="Aftuck L."/>
            <person name="Alexander A."/>
            <person name="An P."/>
            <person name="Anderson E."/>
            <person name="Anderson S."/>
            <person name="Arachi H."/>
            <person name="Azer M."/>
            <person name="Bachantsang P."/>
            <person name="Barry A."/>
            <person name="Bayul T."/>
            <person name="Berlin A."/>
            <person name="Bessette D."/>
            <person name="Bloom T."/>
            <person name="Blye J."/>
            <person name="Boguslavskiy L."/>
            <person name="Bonnet C."/>
            <person name="Boukhgalter B."/>
            <person name="Bourzgui I."/>
            <person name="Brown A."/>
            <person name="Cahill P."/>
            <person name="Channer S."/>
            <person name="Cheshatsang Y."/>
            <person name="Chuda L."/>
            <person name="Citroen M."/>
            <person name="Collymore A."/>
            <person name="Cooke P."/>
            <person name="Costello M."/>
            <person name="D'Aco K."/>
            <person name="Daza R."/>
            <person name="De Haan G."/>
            <person name="DeGray S."/>
            <person name="DeMaso C."/>
            <person name="Dhargay N."/>
            <person name="Dooley K."/>
            <person name="Dooley E."/>
            <person name="Doricent M."/>
            <person name="Dorje P."/>
            <person name="Dorjee K."/>
            <person name="Dupes A."/>
            <person name="Elong R."/>
            <person name="Falk J."/>
            <person name="Farina A."/>
            <person name="Faro S."/>
            <person name="Ferguson D."/>
            <person name="Fisher S."/>
            <person name="Foley C.D."/>
            <person name="Franke A."/>
            <person name="Friedrich D."/>
            <person name="Gadbois L."/>
            <person name="Gearin G."/>
            <person name="Gearin C.R."/>
            <person name="Giannoukos G."/>
            <person name="Goode T."/>
            <person name="Graham J."/>
            <person name="Grandbois E."/>
            <person name="Grewal S."/>
            <person name="Gyaltsen K."/>
            <person name="Hafez N."/>
            <person name="Hagos B."/>
            <person name="Hall J."/>
            <person name="Henson C."/>
            <person name="Hollinger A."/>
            <person name="Honan T."/>
            <person name="Huard M.D."/>
            <person name="Hughes L."/>
            <person name="Hurhula B."/>
            <person name="Husby M.E."/>
            <person name="Kamat A."/>
            <person name="Kanga B."/>
            <person name="Kashin S."/>
            <person name="Khazanovich D."/>
            <person name="Kisner P."/>
            <person name="Lance K."/>
            <person name="Lara M."/>
            <person name="Lee W."/>
            <person name="Lennon N."/>
            <person name="Letendre F."/>
            <person name="LeVine R."/>
            <person name="Lipovsky A."/>
            <person name="Liu X."/>
            <person name="Liu J."/>
            <person name="Liu S."/>
            <person name="Lokyitsang T."/>
            <person name="Lokyitsang Y."/>
            <person name="Lubonja R."/>
            <person name="Lui A."/>
            <person name="MacDonald P."/>
            <person name="Magnisalis V."/>
            <person name="Maru K."/>
            <person name="Matthews C."/>
            <person name="McCusker W."/>
            <person name="McDonough S."/>
            <person name="Mehta T."/>
            <person name="Meldrim J."/>
            <person name="Meneus L."/>
            <person name="Mihai O."/>
            <person name="Mihalev A."/>
            <person name="Mihova T."/>
            <person name="Mittelman R."/>
            <person name="Mlenga V."/>
            <person name="Montmayeur A."/>
            <person name="Mulrain L."/>
            <person name="Navidi A."/>
            <person name="Naylor J."/>
            <person name="Negash T."/>
            <person name="Nguyen T."/>
            <person name="Nguyen N."/>
            <person name="Nicol R."/>
            <person name="Norbu C."/>
            <person name="Norbu N."/>
            <person name="Novod N."/>
            <person name="O'Neill B."/>
            <person name="Osman S."/>
            <person name="Markiewicz E."/>
            <person name="Oyono O.L."/>
            <person name="Patti C."/>
            <person name="Phunkhang P."/>
            <person name="Pierre F."/>
            <person name="Priest M."/>
            <person name="Raghuraman S."/>
            <person name="Rege F."/>
            <person name="Reyes R."/>
            <person name="Rise C."/>
            <person name="Rogov P."/>
            <person name="Ross K."/>
            <person name="Ryan E."/>
            <person name="Settipalli S."/>
            <person name="Shea T."/>
            <person name="Sherpa N."/>
            <person name="Shi L."/>
            <person name="Shih D."/>
            <person name="Sparrow T."/>
            <person name="Spaulding J."/>
            <person name="Stalker J."/>
            <person name="Stange-Thomann N."/>
            <person name="Stavropoulos S."/>
            <person name="Stone C."/>
            <person name="Strader C."/>
            <person name="Tesfaye S."/>
            <person name="Thomson T."/>
            <person name="Thoulutsang Y."/>
            <person name="Thoulutsang D."/>
            <person name="Topham K."/>
            <person name="Topping I."/>
            <person name="Tsamla T."/>
            <person name="Vassiliev H."/>
            <person name="Vo A."/>
            <person name="Wangchuk T."/>
            <person name="Wangdi T."/>
            <person name="Weiand M."/>
            <person name="Wilkinson J."/>
            <person name="Wilson A."/>
            <person name="Yadav S."/>
            <person name="Young G."/>
            <person name="Yu Q."/>
            <person name="Zembek L."/>
            <person name="Zhong D."/>
            <person name="Zimmer A."/>
            <person name="Zwirko Z."/>
            <person name="Jaffe D.B."/>
            <person name="Alvarez P."/>
            <person name="Brockman W."/>
            <person name="Butler J."/>
            <person name="Chin C."/>
            <person name="Gnerre S."/>
            <person name="Grabherr M."/>
            <person name="Kleber M."/>
            <person name="Mauceli E."/>
            <person name="MacCallum I."/>
        </authorList>
    </citation>
    <scope>NUCLEOTIDE SEQUENCE [LARGE SCALE GENOMIC DNA]</scope>
    <source>
        <strain evidence="4 5">TSC#14021-0224.01</strain>
    </source>
</reference>
<protein>
    <recommendedName>
        <fullName evidence="2">Cysteine-rich DPF motif domain-containing protein 1</fullName>
    </recommendedName>
</protein>
<dbReference type="AlphaFoldDB" id="B3P4U6"/>
<evidence type="ECO:0000256" key="1">
    <source>
        <dbReference type="ARBA" id="ARBA00007917"/>
    </source>
</evidence>
<name>B3P4U6_DROER</name>
<dbReference type="HOGENOM" id="CLU_138011_0_0_1"/>
<dbReference type="Pfam" id="PF10170">
    <property type="entry name" value="C6_DPF"/>
    <property type="match status" value="1"/>
</dbReference>
<dbReference type="OMA" id="CDMHELV"/>
<evidence type="ECO:0000313" key="4">
    <source>
        <dbReference type="EMBL" id="EDV49890.1"/>
    </source>
</evidence>
<dbReference type="PANTHER" id="PTHR31849">
    <property type="entry name" value="CYSTEINE-RICH PDF MOTIF DOMAIN-CONTAINING PROTEIN 1"/>
    <property type="match status" value="1"/>
</dbReference>
<gene>
    <name evidence="4" type="primary">Dere\GG12047</name>
    <name evidence="4" type="ORF">Dere_GG12047</name>
</gene>
<dbReference type="PhylomeDB" id="B3P4U6"/>
<dbReference type="PRINTS" id="PR01995">
    <property type="entry name" value="UPF0595"/>
</dbReference>
<dbReference type="Proteomes" id="UP000008711">
    <property type="component" value="Unassembled WGS sequence"/>
</dbReference>
<organism evidence="4 5">
    <name type="scientific">Drosophila erecta</name>
    <name type="common">Fruit fly</name>
    <dbReference type="NCBI Taxonomy" id="7220"/>
    <lineage>
        <taxon>Eukaryota</taxon>
        <taxon>Metazoa</taxon>
        <taxon>Ecdysozoa</taxon>
        <taxon>Arthropoda</taxon>
        <taxon>Hexapoda</taxon>
        <taxon>Insecta</taxon>
        <taxon>Pterygota</taxon>
        <taxon>Neoptera</taxon>
        <taxon>Endopterygota</taxon>
        <taxon>Diptera</taxon>
        <taxon>Brachycera</taxon>
        <taxon>Muscomorpha</taxon>
        <taxon>Ephydroidea</taxon>
        <taxon>Drosophilidae</taxon>
        <taxon>Drosophila</taxon>
        <taxon>Sophophora</taxon>
    </lineage>
</organism>
<accession>B3P4U6</accession>
<dbReference type="OrthoDB" id="191995at2759"/>
<evidence type="ECO:0000259" key="3">
    <source>
        <dbReference type="Pfam" id="PF10170"/>
    </source>
</evidence>
<dbReference type="KEGG" id="der:6552443"/>
<reference evidence="4 5" key="2">
    <citation type="journal article" date="2008" name="Bioinformatics">
        <title>Assembly reconciliation.</title>
        <authorList>
            <person name="Zimin A.V."/>
            <person name="Smith D.R."/>
            <person name="Sutton G."/>
            <person name="Yorke J.A."/>
        </authorList>
    </citation>
    <scope>NUCLEOTIDE SEQUENCE [LARGE SCALE GENOMIC DNA]</scope>
    <source>
        <strain evidence="4 5">TSC#14021-0224.01</strain>
    </source>
</reference>
<evidence type="ECO:0000313" key="5">
    <source>
        <dbReference type="Proteomes" id="UP000008711"/>
    </source>
</evidence>
<keyword evidence="5" id="KW-1185">Reference proteome</keyword>
<sequence length="157" mass="18069">MSILDDDEELVLEDEAAEIQRIGLPEEEKKPIDPEEEDERTARIEFNCSGCEMHEMVHYFGRKPPFALGVEYPEDNYVMRDPFQPPPPRWQAKPEYYITLGTKCSICSKSVCKDTGCSFYYTSSFCLPCGKVELKNWPVEAQARMRKQLSVSRGSQT</sequence>
<dbReference type="eggNOG" id="KOG4543">
    <property type="taxonomic scope" value="Eukaryota"/>
</dbReference>
<feature type="domain" description="Cysteine-rich DPF motif" evidence="3">
    <location>
        <begin position="46"/>
        <end position="145"/>
    </location>
</feature>
<dbReference type="PANTHER" id="PTHR31849:SF1">
    <property type="entry name" value="CYSTEINE-RICH DPF MOTIF DOMAIN-CONTAINING PROTEIN 1"/>
    <property type="match status" value="1"/>
</dbReference>
<dbReference type="InterPro" id="IPR042426">
    <property type="entry name" value="CDPF1"/>
</dbReference>
<comment type="similarity">
    <text evidence="1">Belongs to the CDPF1 family.</text>
</comment>